<evidence type="ECO:0000313" key="4">
    <source>
        <dbReference type="Proteomes" id="UP001225378"/>
    </source>
</evidence>
<feature type="compositionally biased region" description="Polar residues" evidence="1">
    <location>
        <begin position="87"/>
        <end position="100"/>
    </location>
</feature>
<keyword evidence="2" id="KW-0472">Membrane</keyword>
<dbReference type="EMBL" id="CP157743">
    <property type="protein sequence ID" value="XBS21057.1"/>
    <property type="molecule type" value="Genomic_DNA"/>
</dbReference>
<evidence type="ECO:0000256" key="2">
    <source>
        <dbReference type="SAM" id="Phobius"/>
    </source>
</evidence>
<feature type="region of interest" description="Disordered" evidence="1">
    <location>
        <begin position="75"/>
        <end position="100"/>
    </location>
</feature>
<evidence type="ECO:0008006" key="5">
    <source>
        <dbReference type="Google" id="ProtNLM"/>
    </source>
</evidence>
<keyword evidence="4" id="KW-1185">Reference proteome</keyword>
<name>A0AAU7NVN1_9GAMM</name>
<dbReference type="KEGG" id="mech:Q9L42_002775"/>
<proteinExistence type="predicted"/>
<accession>A0AAU7NVN1</accession>
<reference evidence="3 4" key="1">
    <citation type="journal article" date="2024" name="Microbiology">
        <title>Methylomarinum rosea sp. nov., a novel halophilic methanotrophic bacterium from the hypersaline Lake Elton.</title>
        <authorList>
            <person name="Suleimanov R.Z."/>
            <person name="Oshkin I.Y."/>
            <person name="Danilova O.V."/>
            <person name="Suzina N.E."/>
            <person name="Dedysh S.N."/>
        </authorList>
    </citation>
    <scope>NUCLEOTIDE SEQUENCE [LARGE SCALE GENOMIC DNA]</scope>
    <source>
        <strain evidence="3 4">Ch1-1</strain>
    </source>
</reference>
<protein>
    <recommendedName>
        <fullName evidence="5">Transmembrane anchor protein</fullName>
    </recommendedName>
</protein>
<evidence type="ECO:0000313" key="3">
    <source>
        <dbReference type="EMBL" id="XBS21057.1"/>
    </source>
</evidence>
<sequence>MNDSNPPIQSLRSLFIASGVATLIAGFVLTVFVLPAEYGIDPTGIGKKMGLTVLAKQTTAPEPVQAMAISLQPQQTAEITCPEPSDSEQNSVKTSQNSASAAAPQWQDTVKIIVPAKQGLEYKFHLKKGASLEYSWATDGAKLYFDFHGEPKGDKTGYFKSFKVSTDQQSSGALTAPFEGSHGWYWENNTRSPITVILNTKGTYRILGLM</sequence>
<keyword evidence="2" id="KW-0812">Transmembrane</keyword>
<evidence type="ECO:0000256" key="1">
    <source>
        <dbReference type="SAM" id="MobiDB-lite"/>
    </source>
</evidence>
<dbReference type="AlphaFoldDB" id="A0AAU7NVN1"/>
<dbReference type="Proteomes" id="UP001225378">
    <property type="component" value="Chromosome"/>
</dbReference>
<dbReference type="RefSeq" id="WP_305909967.1">
    <property type="nucleotide sequence ID" value="NZ_CP157743.1"/>
</dbReference>
<feature type="transmembrane region" description="Helical" evidence="2">
    <location>
        <begin position="14"/>
        <end position="34"/>
    </location>
</feature>
<organism evidence="3 4">
    <name type="scientific">Methylomarinum roseum</name>
    <dbReference type="NCBI Taxonomy" id="3067653"/>
    <lineage>
        <taxon>Bacteria</taxon>
        <taxon>Pseudomonadati</taxon>
        <taxon>Pseudomonadota</taxon>
        <taxon>Gammaproteobacteria</taxon>
        <taxon>Methylococcales</taxon>
        <taxon>Methylococcaceae</taxon>
        <taxon>Methylomarinum</taxon>
    </lineage>
</organism>
<gene>
    <name evidence="3" type="ORF">Q9L42_002775</name>
</gene>
<keyword evidence="2" id="KW-1133">Transmembrane helix</keyword>